<evidence type="ECO:0000313" key="4">
    <source>
        <dbReference type="Proteomes" id="UP000317648"/>
    </source>
</evidence>
<evidence type="ECO:0000256" key="1">
    <source>
        <dbReference type="PROSITE-ProRule" id="PRU00339"/>
    </source>
</evidence>
<dbReference type="SMART" id="SM00028">
    <property type="entry name" value="TPR"/>
    <property type="match status" value="4"/>
</dbReference>
<reference evidence="3 4" key="1">
    <citation type="submission" date="2019-02" db="EMBL/GenBank/DDBJ databases">
        <title>Deep-cultivation of Planctomycetes and their phenomic and genomic characterization uncovers novel biology.</title>
        <authorList>
            <person name="Wiegand S."/>
            <person name="Jogler M."/>
            <person name="Boedeker C."/>
            <person name="Pinto D."/>
            <person name="Vollmers J."/>
            <person name="Rivas-Marin E."/>
            <person name="Kohn T."/>
            <person name="Peeters S.H."/>
            <person name="Heuer A."/>
            <person name="Rast P."/>
            <person name="Oberbeckmann S."/>
            <person name="Bunk B."/>
            <person name="Jeske O."/>
            <person name="Meyerdierks A."/>
            <person name="Storesund J.E."/>
            <person name="Kallscheuer N."/>
            <person name="Luecker S."/>
            <person name="Lage O.M."/>
            <person name="Pohl T."/>
            <person name="Merkel B.J."/>
            <person name="Hornburger P."/>
            <person name="Mueller R.-W."/>
            <person name="Bruemmer F."/>
            <person name="Labrenz M."/>
            <person name="Spormann A.M."/>
            <person name="Op den Camp H."/>
            <person name="Overmann J."/>
            <person name="Amann R."/>
            <person name="Jetten M.S.M."/>
            <person name="Mascher T."/>
            <person name="Medema M.H."/>
            <person name="Devos D.P."/>
            <person name="Kaster A.-K."/>
            <person name="Ovreas L."/>
            <person name="Rohde M."/>
            <person name="Galperin M.Y."/>
            <person name="Jogler C."/>
        </authorList>
    </citation>
    <scope>NUCLEOTIDE SEQUENCE [LARGE SCALE GENOMIC DNA]</scope>
    <source>
        <strain evidence="3 4">Pla85_3_4</strain>
    </source>
</reference>
<sequence length="599" mass="66479" precursor="true">MRSMIHSSMLWLSAIVAALAFVGLAAPAGADDAPVKAQPVSFMGLQPGLSTVDEVRQKLGEPVNEETDQELRILTFHPSGFAQVQATILDEVAISILLELSSPQPAEKVVSDLLLTNFRPAPVPDSQGELLGQVYPERGVLMRFVKVGEDLKISHVVLEGISAEPYILRAQFDFHQRYDQNLKDLKEAENLDARDARIYSLRSRILSQVGRYSNALENAEKAAQLNPDQPSYELDRARLLFAAGDAETALQVTQAIASSPSATAEEQALAEFQLGEYHSRGAKRDYAAALKHHQQAVSLAMPLAGDDNFYTRRAAKQVLFEAHFAVARDICLGRWRAKHETAAKWIAVGARIGENLVTEERFDPIVRLKAYRYSLEAMTGLPTPPDPSSTVTGLMAEGERRLQEAPDELYRSQVQWELGSALFQAARIQRRREELKTAQDYLSKAAPLLESADAFREPSPERNYTFGCLYFLVGSIFAVDYEQHSDAAPWYDKAVLHFERPQGPFLKAEPGLHGERMVSMGVTFWETGAHRQALEYTQEGLAMMESAVGDGEIGEKALAVPYGNLASMHRQMGYDSEAQEFAQKAAHLEKQSTPETFQR</sequence>
<dbReference type="InterPro" id="IPR011990">
    <property type="entry name" value="TPR-like_helical_dom_sf"/>
</dbReference>
<dbReference type="Proteomes" id="UP000317648">
    <property type="component" value="Chromosome"/>
</dbReference>
<gene>
    <name evidence="3" type="ORF">Pla8534_48990</name>
</gene>
<name>A0A518DZ04_9BACT</name>
<keyword evidence="2" id="KW-0732">Signal</keyword>
<feature type="chain" id="PRO_5022060524" description="Tetratricopeptide repeat protein" evidence="2">
    <location>
        <begin position="26"/>
        <end position="599"/>
    </location>
</feature>
<accession>A0A518DZ04</accession>
<proteinExistence type="predicted"/>
<dbReference type="PROSITE" id="PS50005">
    <property type="entry name" value="TPR"/>
    <property type="match status" value="1"/>
</dbReference>
<organism evidence="3 4">
    <name type="scientific">Lignipirellula cremea</name>
    <dbReference type="NCBI Taxonomy" id="2528010"/>
    <lineage>
        <taxon>Bacteria</taxon>
        <taxon>Pseudomonadati</taxon>
        <taxon>Planctomycetota</taxon>
        <taxon>Planctomycetia</taxon>
        <taxon>Pirellulales</taxon>
        <taxon>Pirellulaceae</taxon>
        <taxon>Lignipirellula</taxon>
    </lineage>
</organism>
<feature type="signal peptide" evidence="2">
    <location>
        <begin position="1"/>
        <end position="25"/>
    </location>
</feature>
<keyword evidence="1" id="KW-0802">TPR repeat</keyword>
<evidence type="ECO:0008006" key="5">
    <source>
        <dbReference type="Google" id="ProtNLM"/>
    </source>
</evidence>
<dbReference type="SUPFAM" id="SSF48452">
    <property type="entry name" value="TPR-like"/>
    <property type="match status" value="1"/>
</dbReference>
<dbReference type="EMBL" id="CP036433">
    <property type="protein sequence ID" value="QDU97073.1"/>
    <property type="molecule type" value="Genomic_DNA"/>
</dbReference>
<dbReference type="InterPro" id="IPR019734">
    <property type="entry name" value="TPR_rpt"/>
</dbReference>
<evidence type="ECO:0000313" key="3">
    <source>
        <dbReference type="EMBL" id="QDU97073.1"/>
    </source>
</evidence>
<feature type="repeat" description="TPR" evidence="1">
    <location>
        <begin position="196"/>
        <end position="229"/>
    </location>
</feature>
<dbReference type="KEGG" id="lcre:Pla8534_48990"/>
<dbReference type="OrthoDB" id="225570at2"/>
<protein>
    <recommendedName>
        <fullName evidence="5">Tetratricopeptide repeat protein</fullName>
    </recommendedName>
</protein>
<dbReference type="Gene3D" id="1.25.40.10">
    <property type="entry name" value="Tetratricopeptide repeat domain"/>
    <property type="match status" value="2"/>
</dbReference>
<evidence type="ECO:0000256" key="2">
    <source>
        <dbReference type="SAM" id="SignalP"/>
    </source>
</evidence>
<keyword evidence="4" id="KW-1185">Reference proteome</keyword>
<dbReference type="AlphaFoldDB" id="A0A518DZ04"/>
<dbReference type="RefSeq" id="WP_145055870.1">
    <property type="nucleotide sequence ID" value="NZ_CP036433.1"/>
</dbReference>